<dbReference type="InterPro" id="IPR000731">
    <property type="entry name" value="SSD"/>
</dbReference>
<dbReference type="Pfam" id="PF03176">
    <property type="entry name" value="MMPL"/>
    <property type="match status" value="1"/>
</dbReference>
<evidence type="ECO:0000256" key="2">
    <source>
        <dbReference type="ARBA" id="ARBA00022475"/>
    </source>
</evidence>
<feature type="transmembrane region" description="Helical" evidence="6">
    <location>
        <begin position="677"/>
        <end position="696"/>
    </location>
</feature>
<dbReference type="EMBL" id="QASN01000014">
    <property type="protein sequence ID" value="PTU74793.1"/>
    <property type="molecule type" value="Genomic_DNA"/>
</dbReference>
<feature type="transmembrane region" description="Helical" evidence="6">
    <location>
        <begin position="264"/>
        <end position="286"/>
    </location>
</feature>
<keyword evidence="5 6" id="KW-0472">Membrane</keyword>
<dbReference type="InterPro" id="IPR050545">
    <property type="entry name" value="Mycobact_MmpL"/>
</dbReference>
<keyword evidence="3 6" id="KW-0812">Transmembrane</keyword>
<feature type="transmembrane region" description="Helical" evidence="6">
    <location>
        <begin position="649"/>
        <end position="671"/>
    </location>
</feature>
<feature type="transmembrane region" description="Helical" evidence="6">
    <location>
        <begin position="369"/>
        <end position="393"/>
    </location>
</feature>
<feature type="transmembrane region" description="Helical" evidence="6">
    <location>
        <begin position="723"/>
        <end position="743"/>
    </location>
</feature>
<keyword evidence="4 6" id="KW-1133">Transmembrane helix</keyword>
<evidence type="ECO:0000256" key="3">
    <source>
        <dbReference type="ARBA" id="ARBA00022692"/>
    </source>
</evidence>
<dbReference type="InterPro" id="IPR004869">
    <property type="entry name" value="MMPL_dom"/>
</dbReference>
<dbReference type="PANTHER" id="PTHR33406">
    <property type="entry name" value="MEMBRANE PROTEIN MJ1562-RELATED"/>
    <property type="match status" value="1"/>
</dbReference>
<feature type="transmembrane region" description="Helical" evidence="6">
    <location>
        <begin position="21"/>
        <end position="39"/>
    </location>
</feature>
<feature type="transmembrane region" description="Helical" evidence="6">
    <location>
        <begin position="292"/>
        <end position="309"/>
    </location>
</feature>
<evidence type="ECO:0000259" key="7">
    <source>
        <dbReference type="PROSITE" id="PS50156"/>
    </source>
</evidence>
<gene>
    <name evidence="8" type="ORF">DBO85_07785</name>
</gene>
<comment type="subcellular location">
    <subcellularLocation>
        <location evidence="1">Cell membrane</location>
        <topology evidence="1">Multi-pass membrane protein</topology>
    </subcellularLocation>
</comment>
<evidence type="ECO:0000256" key="6">
    <source>
        <dbReference type="SAM" id="Phobius"/>
    </source>
</evidence>
<dbReference type="Proteomes" id="UP000244064">
    <property type="component" value="Unassembled WGS sequence"/>
</dbReference>
<evidence type="ECO:0000313" key="9">
    <source>
        <dbReference type="Proteomes" id="UP000244064"/>
    </source>
</evidence>
<feature type="transmembrane region" description="Helical" evidence="6">
    <location>
        <begin position="235"/>
        <end position="257"/>
    </location>
</feature>
<name>A0A2T5PAM4_9PSED</name>
<sequence length="792" mass="86671">MSKHRQDNATFLERLIFNNRPVVILLCALVTVFLSYHALQIRPSTSFEKMIPLSHPFIQNMIKHQNDLANLGNTVRISVEAKDGDIFNKEYMETLRQIHDEAFYINGVDRSGLKSLWSPSVRWTEVTEEGFDGGEVIPQTYDGSEESLNELRSNVLKSGQIGRLVANNFKSAIVDVPLQESYPDPDDQSKLVKLDYQKFSHELEEKIRAKYQAQNPNVEIHIVGFAKKVGDLIDGLMAVVAFFGIAFVITLVMLYWFTWCIRSTISVLVTTLIAVIWQLGLVRLVGFGIDPYSMLVPFLIFAIGISHGVQKINGIALQSGEADNALTAARRTFRQLFLPGMIAILADAIGFIALLIIDIGVIHELAIGASIGVAVIVFTNLILLPVAISYLGISKKAIERSKRDAVREHPFWRFLANVAHPTVAPIVVVVALAGGVGAFFYQKAHLQVGDLDQGAPELRPDSRYNLDNDFIVSNYSTSSDVLVVMVKTAPEGCSTHMAMAPIDELTWKMENTPGVQSAVSLVTVSKQVIKGSNEGSLKWETLARNQDVLNSSIARAEGMYNSDCSLAPVMVFLNDHKAETLKRAVKAVQEFAEENNRDGLEFILASGNAGIEAATNEVISASELTMLGLVYAWVAVMCLITFRSIPATICIVLPLVLTSVLGNALMAFLGIGMKVATLPVIALGVGIGVDYGIYIYSRLESFLRAGLPLQEAYYETLKSTGKAVLFTGLCLAIGVATWIFSAIKFQADMGLMLTFMFLVNMIGAMLLLPALARFLINTEKLAGKAGGSLLAH</sequence>
<proteinExistence type="predicted"/>
<dbReference type="AlphaFoldDB" id="A0A2T5PAM4"/>
<comment type="caution">
    <text evidence="8">The sequence shown here is derived from an EMBL/GenBank/DDBJ whole genome shotgun (WGS) entry which is preliminary data.</text>
</comment>
<dbReference type="OrthoDB" id="5963930at2"/>
<dbReference type="SUPFAM" id="SSF82866">
    <property type="entry name" value="Multidrug efflux transporter AcrB transmembrane domain"/>
    <property type="match status" value="2"/>
</dbReference>
<dbReference type="Gene3D" id="1.20.1640.10">
    <property type="entry name" value="Multidrug efflux transporter AcrB transmembrane domain"/>
    <property type="match status" value="2"/>
</dbReference>
<feature type="domain" description="SSD" evidence="7">
    <location>
        <begin position="265"/>
        <end position="390"/>
    </location>
</feature>
<reference evidence="8 9" key="1">
    <citation type="submission" date="2018-04" db="EMBL/GenBank/DDBJ databases">
        <title>Pseudomonas sp. nov., isolated from mangrove soil.</title>
        <authorList>
            <person name="Chen C."/>
        </authorList>
    </citation>
    <scope>NUCLEOTIDE SEQUENCE [LARGE SCALE GENOMIC DNA]</scope>
    <source>
        <strain evidence="8 9">TC-11</strain>
    </source>
</reference>
<evidence type="ECO:0000256" key="5">
    <source>
        <dbReference type="ARBA" id="ARBA00023136"/>
    </source>
</evidence>
<evidence type="ECO:0000256" key="1">
    <source>
        <dbReference type="ARBA" id="ARBA00004651"/>
    </source>
</evidence>
<keyword evidence="2" id="KW-1003">Cell membrane</keyword>
<feature type="transmembrane region" description="Helical" evidence="6">
    <location>
        <begin position="414"/>
        <end position="441"/>
    </location>
</feature>
<protein>
    <submittedName>
        <fullName evidence="8">RND transporter</fullName>
    </submittedName>
</protein>
<accession>A0A2T5PAM4</accession>
<dbReference type="RefSeq" id="WP_108106695.1">
    <property type="nucleotide sequence ID" value="NZ_QASN01000014.1"/>
</dbReference>
<feature type="transmembrane region" description="Helical" evidence="6">
    <location>
        <begin position="336"/>
        <end position="357"/>
    </location>
</feature>
<keyword evidence="9" id="KW-1185">Reference proteome</keyword>
<dbReference type="PROSITE" id="PS50156">
    <property type="entry name" value="SSD"/>
    <property type="match status" value="1"/>
</dbReference>
<feature type="transmembrane region" description="Helical" evidence="6">
    <location>
        <begin position="749"/>
        <end position="771"/>
    </location>
</feature>
<evidence type="ECO:0000256" key="4">
    <source>
        <dbReference type="ARBA" id="ARBA00022989"/>
    </source>
</evidence>
<evidence type="ECO:0000313" key="8">
    <source>
        <dbReference type="EMBL" id="PTU74793.1"/>
    </source>
</evidence>
<organism evidence="8 9">
    <name type="scientific">Pseudomonas mangrovi</name>
    <dbReference type="NCBI Taxonomy" id="2161748"/>
    <lineage>
        <taxon>Bacteria</taxon>
        <taxon>Pseudomonadati</taxon>
        <taxon>Pseudomonadota</taxon>
        <taxon>Gammaproteobacteria</taxon>
        <taxon>Pseudomonadales</taxon>
        <taxon>Pseudomonadaceae</taxon>
        <taxon>Pseudomonas</taxon>
    </lineage>
</organism>
<feature type="transmembrane region" description="Helical" evidence="6">
    <location>
        <begin position="624"/>
        <end position="642"/>
    </location>
</feature>
<dbReference type="GO" id="GO:0005886">
    <property type="term" value="C:plasma membrane"/>
    <property type="evidence" value="ECO:0007669"/>
    <property type="project" value="UniProtKB-SubCell"/>
</dbReference>
<dbReference type="PANTHER" id="PTHR33406:SF10">
    <property type="entry name" value="SSD DOMAIN-CONTAINING PROTEIN"/>
    <property type="match status" value="1"/>
</dbReference>